<dbReference type="PROSITE" id="PS50181">
    <property type="entry name" value="FBOX"/>
    <property type="match status" value="1"/>
</dbReference>
<dbReference type="AlphaFoldDB" id="A0A8K0UI00"/>
<protein>
    <recommendedName>
        <fullName evidence="1">F-box domain-containing protein</fullName>
    </recommendedName>
</protein>
<gene>
    <name evidence="2" type="ORF">BXZ70DRAFT_1010686</name>
</gene>
<dbReference type="Pfam" id="PF12937">
    <property type="entry name" value="F-box-like"/>
    <property type="match status" value="1"/>
</dbReference>
<keyword evidence="3" id="KW-1185">Reference proteome</keyword>
<dbReference type="EMBL" id="JAEVFJ010000031">
    <property type="protein sequence ID" value="KAH8092600.1"/>
    <property type="molecule type" value="Genomic_DNA"/>
</dbReference>
<organism evidence="2 3">
    <name type="scientific">Cristinia sonorae</name>
    <dbReference type="NCBI Taxonomy" id="1940300"/>
    <lineage>
        <taxon>Eukaryota</taxon>
        <taxon>Fungi</taxon>
        <taxon>Dikarya</taxon>
        <taxon>Basidiomycota</taxon>
        <taxon>Agaricomycotina</taxon>
        <taxon>Agaricomycetes</taxon>
        <taxon>Agaricomycetidae</taxon>
        <taxon>Agaricales</taxon>
        <taxon>Pleurotineae</taxon>
        <taxon>Stephanosporaceae</taxon>
        <taxon>Cristinia</taxon>
    </lineage>
</organism>
<dbReference type="OrthoDB" id="424465at2759"/>
<evidence type="ECO:0000259" key="1">
    <source>
        <dbReference type="PROSITE" id="PS50181"/>
    </source>
</evidence>
<proteinExistence type="predicted"/>
<dbReference type="Proteomes" id="UP000813824">
    <property type="component" value="Unassembled WGS sequence"/>
</dbReference>
<dbReference type="Gene3D" id="1.20.1280.50">
    <property type="match status" value="1"/>
</dbReference>
<name>A0A8K0UI00_9AGAR</name>
<reference evidence="2" key="1">
    <citation type="journal article" date="2021" name="New Phytol.">
        <title>Evolutionary innovations through gain and loss of genes in the ectomycorrhizal Boletales.</title>
        <authorList>
            <person name="Wu G."/>
            <person name="Miyauchi S."/>
            <person name="Morin E."/>
            <person name="Kuo A."/>
            <person name="Drula E."/>
            <person name="Varga T."/>
            <person name="Kohler A."/>
            <person name="Feng B."/>
            <person name="Cao Y."/>
            <person name="Lipzen A."/>
            <person name="Daum C."/>
            <person name="Hundley H."/>
            <person name="Pangilinan J."/>
            <person name="Johnson J."/>
            <person name="Barry K."/>
            <person name="LaButti K."/>
            <person name="Ng V."/>
            <person name="Ahrendt S."/>
            <person name="Min B."/>
            <person name="Choi I.G."/>
            <person name="Park H."/>
            <person name="Plett J.M."/>
            <person name="Magnuson J."/>
            <person name="Spatafora J.W."/>
            <person name="Nagy L.G."/>
            <person name="Henrissat B."/>
            <person name="Grigoriev I.V."/>
            <person name="Yang Z.L."/>
            <person name="Xu J."/>
            <person name="Martin F.M."/>
        </authorList>
    </citation>
    <scope>NUCLEOTIDE SEQUENCE</scope>
    <source>
        <strain evidence="2">KKN 215</strain>
    </source>
</reference>
<sequence>MSLRLLSLPDDILFNVTLYLTILDILALRKTCRALHAFGGNDQLWHRLISRFDLPLNLPPNVTASTAPAELLQQEAIKAIRLELNWRKPISHIHRSVSVSKGMREPYTHMQFLPGGRWLLTSQRYHRMLTTRTTTRICVWSFTDVDNPRCVFRVELAGTSRNLAMELKPDGISALLVFGIEENDHKFLEMRTISLREHIDAPYAMRTLTSPETWKRLELPPYPTQGDRVIQDIQLTGGILTLTVAIFGHDVSWHILLMKSDVGELHWVSPRFTKDFGLLQVRTQGDRIFLFGQRHSCNYVHVHKLPLSSLEQRRSFPSMTSPIRPPDLDFLDLGPEIYRQTHSLPDGVQTMADTLHVPRMLTKNISVTMFDITGAENLSGWGYIMQYPIIDSRTDEMIPQSPSQGVWIRCREATAQQLVQIGTTGRRMVWMEHELETGRNRVMKFQMAAEDWECPTEKMTVVHGLLLPPEPNLPFALNACNSLAFDELSGRLCLAFYDGGLHVLDFA</sequence>
<evidence type="ECO:0000313" key="2">
    <source>
        <dbReference type="EMBL" id="KAH8092600.1"/>
    </source>
</evidence>
<feature type="domain" description="F-box" evidence="1">
    <location>
        <begin position="2"/>
        <end position="48"/>
    </location>
</feature>
<evidence type="ECO:0000313" key="3">
    <source>
        <dbReference type="Proteomes" id="UP000813824"/>
    </source>
</evidence>
<accession>A0A8K0UI00</accession>
<dbReference type="InterPro" id="IPR036047">
    <property type="entry name" value="F-box-like_dom_sf"/>
</dbReference>
<dbReference type="SUPFAM" id="SSF81383">
    <property type="entry name" value="F-box domain"/>
    <property type="match status" value="1"/>
</dbReference>
<comment type="caution">
    <text evidence="2">The sequence shown here is derived from an EMBL/GenBank/DDBJ whole genome shotgun (WGS) entry which is preliminary data.</text>
</comment>
<dbReference type="InterPro" id="IPR001810">
    <property type="entry name" value="F-box_dom"/>
</dbReference>
<dbReference type="SMART" id="SM00256">
    <property type="entry name" value="FBOX"/>
    <property type="match status" value="1"/>
</dbReference>